<protein>
    <submittedName>
        <fullName evidence="3">Uncharacterized protein</fullName>
    </submittedName>
</protein>
<evidence type="ECO:0000256" key="1">
    <source>
        <dbReference type="SAM" id="MobiDB-lite"/>
    </source>
</evidence>
<keyword evidence="4" id="KW-1185">Reference proteome</keyword>
<evidence type="ECO:0000313" key="4">
    <source>
        <dbReference type="Proteomes" id="UP001314263"/>
    </source>
</evidence>
<organism evidence="3 4">
    <name type="scientific">Coccomyxa viridis</name>
    <dbReference type="NCBI Taxonomy" id="1274662"/>
    <lineage>
        <taxon>Eukaryota</taxon>
        <taxon>Viridiplantae</taxon>
        <taxon>Chlorophyta</taxon>
        <taxon>core chlorophytes</taxon>
        <taxon>Trebouxiophyceae</taxon>
        <taxon>Trebouxiophyceae incertae sedis</taxon>
        <taxon>Coccomyxaceae</taxon>
        <taxon>Coccomyxa</taxon>
    </lineage>
</organism>
<keyword evidence="2" id="KW-1133">Transmembrane helix</keyword>
<feature type="compositionally biased region" description="Basic and acidic residues" evidence="1">
    <location>
        <begin position="111"/>
        <end position="124"/>
    </location>
</feature>
<proteinExistence type="predicted"/>
<evidence type="ECO:0000313" key="3">
    <source>
        <dbReference type="EMBL" id="CAK0786579.1"/>
    </source>
</evidence>
<accession>A0AAV1IHL1</accession>
<keyword evidence="2" id="KW-0812">Transmembrane</keyword>
<reference evidence="3 4" key="1">
    <citation type="submission" date="2023-10" db="EMBL/GenBank/DDBJ databases">
        <authorList>
            <person name="Maclean D."/>
            <person name="Macfadyen A."/>
        </authorList>
    </citation>
    <scope>NUCLEOTIDE SEQUENCE [LARGE SCALE GENOMIC DNA]</scope>
</reference>
<feature type="transmembrane region" description="Helical" evidence="2">
    <location>
        <begin position="20"/>
        <end position="44"/>
    </location>
</feature>
<dbReference type="EMBL" id="CAUYUE010000015">
    <property type="protein sequence ID" value="CAK0786579.1"/>
    <property type="molecule type" value="Genomic_DNA"/>
</dbReference>
<sequence length="131" mass="13196">MPPSPPPAPPGPPGPGTVPWQGTLQGITSALGIVLAAFIIGVLISFSRVCCSQRTNSGPGFAITGIPAISSSGIVQPPIAPVAAAQPPPPPPAPRKAVELVLVQNPGDDVCFAKHDEPGPDGRPRPQPASR</sequence>
<name>A0AAV1IHL1_9CHLO</name>
<feature type="region of interest" description="Disordered" evidence="1">
    <location>
        <begin position="109"/>
        <end position="131"/>
    </location>
</feature>
<evidence type="ECO:0000256" key="2">
    <source>
        <dbReference type="SAM" id="Phobius"/>
    </source>
</evidence>
<comment type="caution">
    <text evidence="3">The sequence shown here is derived from an EMBL/GenBank/DDBJ whole genome shotgun (WGS) entry which is preliminary data.</text>
</comment>
<keyword evidence="2" id="KW-0472">Membrane</keyword>
<gene>
    <name evidence="3" type="ORF">CVIRNUC_009793</name>
</gene>
<dbReference type="Proteomes" id="UP001314263">
    <property type="component" value="Unassembled WGS sequence"/>
</dbReference>
<dbReference type="AlphaFoldDB" id="A0AAV1IHL1"/>